<dbReference type="Proteomes" id="UP000243217">
    <property type="component" value="Unassembled WGS sequence"/>
</dbReference>
<dbReference type="InterPro" id="IPR051681">
    <property type="entry name" value="Ser/Thr_Kinases-Pseudokinases"/>
</dbReference>
<dbReference type="PROSITE" id="PS50011">
    <property type="entry name" value="PROTEIN_KINASE_DOM"/>
    <property type="match status" value="1"/>
</dbReference>
<accession>A0A1V9YSA8</accession>
<dbReference type="EMBL" id="JNBS01003079">
    <property type="protein sequence ID" value="OQR88655.1"/>
    <property type="molecule type" value="Genomic_DNA"/>
</dbReference>
<protein>
    <submittedName>
        <fullName evidence="3">Kinase</fullName>
    </submittedName>
</protein>
<dbReference type="Pfam" id="PF07714">
    <property type="entry name" value="PK_Tyr_Ser-Thr"/>
    <property type="match status" value="1"/>
</dbReference>
<dbReference type="Gene3D" id="1.10.510.10">
    <property type="entry name" value="Transferase(Phosphotransferase) domain 1"/>
    <property type="match status" value="1"/>
</dbReference>
<comment type="caution">
    <text evidence="3">The sequence shown here is derived from an EMBL/GenBank/DDBJ whole genome shotgun (WGS) entry which is preliminary data.</text>
</comment>
<organism evidence="3 4">
    <name type="scientific">Thraustotheca clavata</name>
    <dbReference type="NCBI Taxonomy" id="74557"/>
    <lineage>
        <taxon>Eukaryota</taxon>
        <taxon>Sar</taxon>
        <taxon>Stramenopiles</taxon>
        <taxon>Oomycota</taxon>
        <taxon>Saprolegniomycetes</taxon>
        <taxon>Saprolegniales</taxon>
        <taxon>Achlyaceae</taxon>
        <taxon>Thraustotheca</taxon>
    </lineage>
</organism>
<dbReference type="InterPro" id="IPR011009">
    <property type="entry name" value="Kinase-like_dom_sf"/>
</dbReference>
<feature type="compositionally biased region" description="Low complexity" evidence="1">
    <location>
        <begin position="22"/>
        <end position="39"/>
    </location>
</feature>
<evidence type="ECO:0000313" key="3">
    <source>
        <dbReference type="EMBL" id="OQR88655.1"/>
    </source>
</evidence>
<evidence type="ECO:0000256" key="1">
    <source>
        <dbReference type="SAM" id="MobiDB-lite"/>
    </source>
</evidence>
<dbReference type="STRING" id="74557.A0A1V9YSA8"/>
<name>A0A1V9YSA8_9STRA</name>
<dbReference type="InterPro" id="IPR000719">
    <property type="entry name" value="Prot_kinase_dom"/>
</dbReference>
<dbReference type="PANTHER" id="PTHR44329:SF214">
    <property type="entry name" value="PROTEIN KINASE DOMAIN-CONTAINING PROTEIN"/>
    <property type="match status" value="1"/>
</dbReference>
<dbReference type="GO" id="GO:0004674">
    <property type="term" value="F:protein serine/threonine kinase activity"/>
    <property type="evidence" value="ECO:0007669"/>
    <property type="project" value="TreeGrafter"/>
</dbReference>
<dbReference type="InterPro" id="IPR001245">
    <property type="entry name" value="Ser-Thr/Tyr_kinase_cat_dom"/>
</dbReference>
<keyword evidence="3" id="KW-0418">Kinase</keyword>
<keyword evidence="3" id="KW-0808">Transferase</keyword>
<feature type="region of interest" description="Disordered" evidence="1">
    <location>
        <begin position="1"/>
        <end position="46"/>
    </location>
</feature>
<dbReference type="GO" id="GO:0005524">
    <property type="term" value="F:ATP binding"/>
    <property type="evidence" value="ECO:0007669"/>
    <property type="project" value="InterPro"/>
</dbReference>
<dbReference type="PANTHER" id="PTHR44329">
    <property type="entry name" value="SERINE/THREONINE-PROTEIN KINASE TNNI3K-RELATED"/>
    <property type="match status" value="1"/>
</dbReference>
<dbReference type="AlphaFoldDB" id="A0A1V9YSA8"/>
<proteinExistence type="predicted"/>
<feature type="domain" description="Protein kinase" evidence="2">
    <location>
        <begin position="62"/>
        <end position="334"/>
    </location>
</feature>
<dbReference type="OrthoDB" id="4062651at2759"/>
<evidence type="ECO:0000259" key="2">
    <source>
        <dbReference type="PROSITE" id="PS50011"/>
    </source>
</evidence>
<sequence>MAFRSSSPPPTAPADRYTIVDTPTTRKIPTITPTKPTRPNAEPAPEPEFQVNWSMYDALAPYRYAYWIHPNAITRIRSINSNYMKTEMANYNGQAVIIRSMQSPKDQKASKQLIAETLSLTRVSHPNIVGFIGFNITADVGLQCICEIVQGKTLRDVLNNPSRASKLTWANEKIGIAIRVASALSCMHSLRPALIHCNIKASKVLLSDGLVPKLSGFGVSRDRTLNEDMTLGIEWCAPELLLSGEIYDEKIDVYSFGVLLTELDTCKLPFANETLKKNELRIKLVTDTLKLKYSSDCPQVIVNIVKRCLQHDPSLRPKSWKLLELLDEAKKEFRQA</sequence>
<gene>
    <name evidence="3" type="ORF">THRCLA_10179</name>
</gene>
<reference evidence="3 4" key="1">
    <citation type="journal article" date="2014" name="Genome Biol. Evol.">
        <title>The secreted proteins of Achlya hypogyna and Thraustotheca clavata identify the ancestral oomycete secretome and reveal gene acquisitions by horizontal gene transfer.</title>
        <authorList>
            <person name="Misner I."/>
            <person name="Blouin N."/>
            <person name="Leonard G."/>
            <person name="Richards T.A."/>
            <person name="Lane C.E."/>
        </authorList>
    </citation>
    <scope>NUCLEOTIDE SEQUENCE [LARGE SCALE GENOMIC DNA]</scope>
    <source>
        <strain evidence="3 4">ATCC 34112</strain>
    </source>
</reference>
<evidence type="ECO:0000313" key="4">
    <source>
        <dbReference type="Proteomes" id="UP000243217"/>
    </source>
</evidence>
<keyword evidence="4" id="KW-1185">Reference proteome</keyword>
<dbReference type="SUPFAM" id="SSF56112">
    <property type="entry name" value="Protein kinase-like (PK-like)"/>
    <property type="match status" value="1"/>
</dbReference>